<dbReference type="Pfam" id="PF13372">
    <property type="entry name" value="Alginate_exp"/>
    <property type="match status" value="1"/>
</dbReference>
<organism evidence="3 4">
    <name type="scientific">Novosphingobium olei</name>
    <dbReference type="NCBI Taxonomy" id="2728851"/>
    <lineage>
        <taxon>Bacteria</taxon>
        <taxon>Pseudomonadati</taxon>
        <taxon>Pseudomonadota</taxon>
        <taxon>Alphaproteobacteria</taxon>
        <taxon>Sphingomonadales</taxon>
        <taxon>Sphingomonadaceae</taxon>
        <taxon>Novosphingobium</taxon>
    </lineage>
</organism>
<dbReference type="Gene3D" id="2.40.160.100">
    <property type="match status" value="1"/>
</dbReference>
<keyword evidence="4" id="KW-1185">Reference proteome</keyword>
<dbReference type="RefSeq" id="WP_169494846.1">
    <property type="nucleotide sequence ID" value="NZ_JABBGM010000011.1"/>
</dbReference>
<evidence type="ECO:0000313" key="3">
    <source>
        <dbReference type="EMBL" id="NML95641.1"/>
    </source>
</evidence>
<comment type="caution">
    <text evidence="3">The sequence shown here is derived from an EMBL/GenBank/DDBJ whole genome shotgun (WGS) entry which is preliminary data.</text>
</comment>
<dbReference type="InterPro" id="IPR025388">
    <property type="entry name" value="Alginate_export_dom"/>
</dbReference>
<dbReference type="Proteomes" id="UP000583556">
    <property type="component" value="Unassembled WGS sequence"/>
</dbReference>
<feature type="signal peptide" evidence="1">
    <location>
        <begin position="1"/>
        <end position="20"/>
    </location>
</feature>
<dbReference type="AlphaFoldDB" id="A0A7Y0BTJ2"/>
<proteinExistence type="predicted"/>
<reference evidence="3 4" key="1">
    <citation type="submission" date="2020-04" db="EMBL/GenBank/DDBJ databases">
        <title>Novosphingobium sp. TW-4 isolated from soil.</title>
        <authorList>
            <person name="Dahal R.H."/>
            <person name="Chaudhary D.K."/>
        </authorList>
    </citation>
    <scope>NUCLEOTIDE SEQUENCE [LARGE SCALE GENOMIC DNA]</scope>
    <source>
        <strain evidence="3 4">TW-4</strain>
    </source>
</reference>
<sequence length="450" mass="49039">MRGLATRLLSLVLAPLPACAAPERTNVRYDEDWSSAAGAEGIDRLKYVRLDASGDIHASLGLELRTRYEGFDNPLWGASRDDGYLWLRAMPSLDVEAGHLRAFVQPIAGYARGVNGGNGPADQTGIDLLQGFGEWRVPLATHGTITLRAGRELVGLGSERLVGLRYGPNIPQPFDGMRAIIAHGAVRLDLMRLRPVQIGLGNFDDRTSQTRKLEGAYATWTVAPNIGVDLYLLGYRNDLARFDGISGVERRRTYGVRAFGRRGGLSWNWELMIQRGRFGGQPIRAWSLATETGISFPAVRLQPRLRLRANVASGDSKTGDGKLETFNAMFPKGKYFGELSPIGPRNIINIHPGIDLVVAHGVGIELTEVSYWRASTGDGVYDVPGQEIRAAGASKARHIGDQIELSTSWKASATVSFAASLSLFRAGRFLKETGAARPIHMVGTEAMLKF</sequence>
<feature type="chain" id="PRO_5031430386" evidence="1">
    <location>
        <begin position="21"/>
        <end position="450"/>
    </location>
</feature>
<dbReference type="EMBL" id="JABBGM010000011">
    <property type="protein sequence ID" value="NML95641.1"/>
    <property type="molecule type" value="Genomic_DNA"/>
</dbReference>
<gene>
    <name evidence="3" type="ORF">HHL27_18360</name>
</gene>
<accession>A0A7Y0BTJ2</accession>
<evidence type="ECO:0000256" key="1">
    <source>
        <dbReference type="SAM" id="SignalP"/>
    </source>
</evidence>
<evidence type="ECO:0000313" key="4">
    <source>
        <dbReference type="Proteomes" id="UP000583556"/>
    </source>
</evidence>
<feature type="domain" description="Alginate export" evidence="2">
    <location>
        <begin position="58"/>
        <end position="435"/>
    </location>
</feature>
<protein>
    <submittedName>
        <fullName evidence="3">Alginate export family protein</fullName>
    </submittedName>
</protein>
<evidence type="ECO:0000259" key="2">
    <source>
        <dbReference type="Pfam" id="PF13372"/>
    </source>
</evidence>
<keyword evidence="1" id="KW-0732">Signal</keyword>
<name>A0A7Y0BTJ2_9SPHN</name>
<dbReference type="InterPro" id="IPR053728">
    <property type="entry name" value="Alginate_Permeability_Chnl"/>
</dbReference>